<sequence>MARLIYWDRVTLLSAAIALSVSLDDTDTSSISTGLFEEILLRGFCFYYLYRAWQAQPNALVKAGLAQALIFGLAHAYNIFQAPLGDVVPQVIYATLLGIGFAGIAAYTRSLWPVIGIHAFINAMGDLDVFFGVEAPAEAGSASGYLAAIAVMFVVSTIPGLAMLRRRQAQMYEAPHHA</sequence>
<dbReference type="GO" id="GO:0080120">
    <property type="term" value="P:CAAX-box protein maturation"/>
    <property type="evidence" value="ECO:0007669"/>
    <property type="project" value="UniProtKB-ARBA"/>
</dbReference>
<dbReference type="HOGENOM" id="CLU_1513292_0_0_1"/>
<evidence type="ECO:0000259" key="3">
    <source>
        <dbReference type="Pfam" id="PF02517"/>
    </source>
</evidence>
<dbReference type="GeneID" id="17263322"/>
<keyword evidence="1" id="KW-0472">Membrane</keyword>
<dbReference type="KEGG" id="ehx:EMIHUDRAFT_255988"/>
<keyword evidence="1" id="KW-1133">Transmembrane helix</keyword>
<feature type="chain" id="PRO_5044291282" description="CAAX prenyl protease 2/Lysostaphin resistance protein A-like domain-containing protein" evidence="2">
    <location>
        <begin position="23"/>
        <end position="178"/>
    </location>
</feature>
<dbReference type="Proteomes" id="UP000013827">
    <property type="component" value="Unassembled WGS sequence"/>
</dbReference>
<reference evidence="4" key="2">
    <citation type="submission" date="2024-10" db="UniProtKB">
        <authorList>
            <consortium name="EnsemblProtists"/>
        </authorList>
    </citation>
    <scope>IDENTIFICATION</scope>
</reference>
<protein>
    <recommendedName>
        <fullName evidence="3">CAAX prenyl protease 2/Lysostaphin resistance protein A-like domain-containing protein</fullName>
    </recommendedName>
</protein>
<keyword evidence="1" id="KW-0812">Transmembrane</keyword>
<dbReference type="GO" id="GO:0004175">
    <property type="term" value="F:endopeptidase activity"/>
    <property type="evidence" value="ECO:0007669"/>
    <property type="project" value="UniProtKB-ARBA"/>
</dbReference>
<accession>A0A0D3J0Y6</accession>
<feature type="signal peptide" evidence="2">
    <location>
        <begin position="1"/>
        <end position="22"/>
    </location>
</feature>
<feature type="domain" description="CAAX prenyl protease 2/Lysostaphin resistance protein A-like" evidence="3">
    <location>
        <begin position="30"/>
        <end position="124"/>
    </location>
</feature>
<keyword evidence="2" id="KW-0732">Signal</keyword>
<dbReference type="RefSeq" id="XP_005769600.1">
    <property type="nucleotide sequence ID" value="XM_005769543.1"/>
</dbReference>
<evidence type="ECO:0000313" key="4">
    <source>
        <dbReference type="EnsemblProtists" id="EOD17171"/>
    </source>
</evidence>
<evidence type="ECO:0000256" key="2">
    <source>
        <dbReference type="SAM" id="SignalP"/>
    </source>
</evidence>
<feature type="transmembrane region" description="Helical" evidence="1">
    <location>
        <begin position="91"/>
        <end position="108"/>
    </location>
</feature>
<reference evidence="5" key="1">
    <citation type="journal article" date="2013" name="Nature">
        <title>Pan genome of the phytoplankton Emiliania underpins its global distribution.</title>
        <authorList>
            <person name="Read B.A."/>
            <person name="Kegel J."/>
            <person name="Klute M.J."/>
            <person name="Kuo A."/>
            <person name="Lefebvre S.C."/>
            <person name="Maumus F."/>
            <person name="Mayer C."/>
            <person name="Miller J."/>
            <person name="Monier A."/>
            <person name="Salamov A."/>
            <person name="Young J."/>
            <person name="Aguilar M."/>
            <person name="Claverie J.M."/>
            <person name="Frickenhaus S."/>
            <person name="Gonzalez K."/>
            <person name="Herman E.K."/>
            <person name="Lin Y.C."/>
            <person name="Napier J."/>
            <person name="Ogata H."/>
            <person name="Sarno A.F."/>
            <person name="Shmutz J."/>
            <person name="Schroeder D."/>
            <person name="de Vargas C."/>
            <person name="Verret F."/>
            <person name="von Dassow P."/>
            <person name="Valentin K."/>
            <person name="Van de Peer Y."/>
            <person name="Wheeler G."/>
            <person name="Dacks J.B."/>
            <person name="Delwiche C.F."/>
            <person name="Dyhrman S.T."/>
            <person name="Glockner G."/>
            <person name="John U."/>
            <person name="Richards T."/>
            <person name="Worden A.Z."/>
            <person name="Zhang X."/>
            <person name="Grigoriev I.V."/>
            <person name="Allen A.E."/>
            <person name="Bidle K."/>
            <person name="Borodovsky M."/>
            <person name="Bowler C."/>
            <person name="Brownlee C."/>
            <person name="Cock J.M."/>
            <person name="Elias M."/>
            <person name="Gladyshev V.N."/>
            <person name="Groth M."/>
            <person name="Guda C."/>
            <person name="Hadaegh A."/>
            <person name="Iglesias-Rodriguez M.D."/>
            <person name="Jenkins J."/>
            <person name="Jones B.M."/>
            <person name="Lawson T."/>
            <person name="Leese F."/>
            <person name="Lindquist E."/>
            <person name="Lobanov A."/>
            <person name="Lomsadze A."/>
            <person name="Malik S.B."/>
            <person name="Marsh M.E."/>
            <person name="Mackinder L."/>
            <person name="Mock T."/>
            <person name="Mueller-Roeber B."/>
            <person name="Pagarete A."/>
            <person name="Parker M."/>
            <person name="Probert I."/>
            <person name="Quesneville H."/>
            <person name="Raines C."/>
            <person name="Rensing S.A."/>
            <person name="Riano-Pachon D.M."/>
            <person name="Richier S."/>
            <person name="Rokitta S."/>
            <person name="Shiraiwa Y."/>
            <person name="Soanes D.M."/>
            <person name="van der Giezen M."/>
            <person name="Wahlund T.M."/>
            <person name="Williams B."/>
            <person name="Wilson W."/>
            <person name="Wolfe G."/>
            <person name="Wurch L.L."/>
        </authorList>
    </citation>
    <scope>NUCLEOTIDE SEQUENCE</scope>
</reference>
<feature type="transmembrane region" description="Helical" evidence="1">
    <location>
        <begin position="59"/>
        <end position="79"/>
    </location>
</feature>
<feature type="transmembrane region" description="Helical" evidence="1">
    <location>
        <begin position="145"/>
        <end position="164"/>
    </location>
</feature>
<name>A0A0D3J0Y6_EMIH1</name>
<dbReference type="EnsemblProtists" id="EOD17171">
    <property type="protein sequence ID" value="EOD17171"/>
    <property type="gene ID" value="EMIHUDRAFT_255988"/>
</dbReference>
<proteinExistence type="predicted"/>
<dbReference type="Pfam" id="PF02517">
    <property type="entry name" value="Rce1-like"/>
    <property type="match status" value="1"/>
</dbReference>
<dbReference type="AlphaFoldDB" id="A0A0D3J0Y6"/>
<organism evidence="4 5">
    <name type="scientific">Emiliania huxleyi (strain CCMP1516)</name>
    <dbReference type="NCBI Taxonomy" id="280463"/>
    <lineage>
        <taxon>Eukaryota</taxon>
        <taxon>Haptista</taxon>
        <taxon>Haptophyta</taxon>
        <taxon>Prymnesiophyceae</taxon>
        <taxon>Isochrysidales</taxon>
        <taxon>Noelaerhabdaceae</taxon>
        <taxon>Emiliania</taxon>
    </lineage>
</organism>
<feature type="transmembrane region" description="Helical" evidence="1">
    <location>
        <begin position="115"/>
        <end position="133"/>
    </location>
</feature>
<keyword evidence="5" id="KW-1185">Reference proteome</keyword>
<evidence type="ECO:0000313" key="5">
    <source>
        <dbReference type="Proteomes" id="UP000013827"/>
    </source>
</evidence>
<dbReference type="InterPro" id="IPR003675">
    <property type="entry name" value="Rce1/LyrA-like_dom"/>
</dbReference>
<dbReference type="PaxDb" id="2903-EOD17171"/>
<evidence type="ECO:0000256" key="1">
    <source>
        <dbReference type="SAM" id="Phobius"/>
    </source>
</evidence>